<accession>A0AAW1DK06</accession>
<dbReference type="AlphaFoldDB" id="A0AAW1DK06"/>
<evidence type="ECO:0000313" key="8">
    <source>
        <dbReference type="Proteomes" id="UP001461498"/>
    </source>
</evidence>
<dbReference type="GO" id="GO:0008237">
    <property type="term" value="F:metallopeptidase activity"/>
    <property type="evidence" value="ECO:0007669"/>
    <property type="project" value="InterPro"/>
</dbReference>
<comment type="similarity">
    <text evidence="1">Belongs to the peptidase M67A family.</text>
</comment>
<dbReference type="PROSITE" id="PS50249">
    <property type="entry name" value="MPN"/>
    <property type="match status" value="1"/>
</dbReference>
<keyword evidence="8" id="KW-1185">Reference proteome</keyword>
<evidence type="ECO:0000259" key="6">
    <source>
        <dbReference type="PROSITE" id="PS50249"/>
    </source>
</evidence>
<gene>
    <name evidence="7" type="ORF">O3M35_005695</name>
</gene>
<sequence>MPSLEVVTNKVVVHPLVLLSVVDHFNRMGKIGNQKRVVGVLLGCWKPKGILDVSNSFAVPFDEDDKDKSVWFLDHDYLENMYGMFKKVNAREKVVGWYHTGPKLHQNDVAINELIRRYCPNSILVIIDAKPKDLGLPTEAYRAVEEVHDDGSPTTKTFEHVPSEIGAEEAEEVGVEHLLRDIKDTTVGTLSQRVTNQLLGLKGLHQQIQDIKEYLLQVVDDKLPINHQIIYQLQDIFNLLPDIGHGNFVNSLYVKTNDQMLVVYLAALVRSIVALHNLINNKLSNRDAEKKEGKKQEEKPKEEDAQKKEKAK</sequence>
<reference evidence="7 8" key="1">
    <citation type="submission" date="2022-12" db="EMBL/GenBank/DDBJ databases">
        <title>Chromosome-level genome assembly of true bugs.</title>
        <authorList>
            <person name="Ma L."/>
            <person name="Li H."/>
        </authorList>
    </citation>
    <scope>NUCLEOTIDE SEQUENCE [LARGE SCALE GENOMIC DNA]</scope>
    <source>
        <strain evidence="7">Lab_2022b</strain>
    </source>
</reference>
<dbReference type="Pfam" id="PF01398">
    <property type="entry name" value="JAB"/>
    <property type="match status" value="1"/>
</dbReference>
<evidence type="ECO:0000256" key="1">
    <source>
        <dbReference type="ARBA" id="ARBA00008568"/>
    </source>
</evidence>
<evidence type="ECO:0000313" key="7">
    <source>
        <dbReference type="EMBL" id="KAK9511046.1"/>
    </source>
</evidence>
<dbReference type="InterPro" id="IPR037518">
    <property type="entry name" value="MPN"/>
</dbReference>
<evidence type="ECO:0000256" key="4">
    <source>
        <dbReference type="ARBA" id="ARBA00075094"/>
    </source>
</evidence>
<comment type="caution">
    <text evidence="7">The sequence shown here is derived from an EMBL/GenBank/DDBJ whole genome shotgun (WGS) entry which is preliminary data.</text>
</comment>
<evidence type="ECO:0000256" key="3">
    <source>
        <dbReference type="ARBA" id="ARBA00071765"/>
    </source>
</evidence>
<dbReference type="Proteomes" id="UP001461498">
    <property type="component" value="Unassembled WGS sequence"/>
</dbReference>
<dbReference type="InterPro" id="IPR033858">
    <property type="entry name" value="MPN_RPN7_8"/>
</dbReference>
<dbReference type="GO" id="GO:0043161">
    <property type="term" value="P:proteasome-mediated ubiquitin-dependent protein catabolic process"/>
    <property type="evidence" value="ECO:0007669"/>
    <property type="project" value="TreeGrafter"/>
</dbReference>
<dbReference type="InterPro" id="IPR000555">
    <property type="entry name" value="JAMM/MPN+_dom"/>
</dbReference>
<dbReference type="FunFam" id="3.40.140.10:FF:000009">
    <property type="entry name" value="26S proteasome non-ATPase regulatory subunit 7"/>
    <property type="match status" value="1"/>
</dbReference>
<feature type="domain" description="MPN" evidence="6">
    <location>
        <begin position="11"/>
        <end position="147"/>
    </location>
</feature>
<feature type="region of interest" description="Disordered" evidence="5">
    <location>
        <begin position="284"/>
        <end position="312"/>
    </location>
</feature>
<evidence type="ECO:0000256" key="2">
    <source>
        <dbReference type="ARBA" id="ARBA00022942"/>
    </source>
</evidence>
<dbReference type="Gene3D" id="3.40.140.10">
    <property type="entry name" value="Cytidine Deaminase, domain 2"/>
    <property type="match status" value="1"/>
</dbReference>
<proteinExistence type="inferred from homology"/>
<dbReference type="CDD" id="cd08062">
    <property type="entry name" value="MPN_RPN7_8"/>
    <property type="match status" value="1"/>
</dbReference>
<dbReference type="PANTHER" id="PTHR10540">
    <property type="entry name" value="EUKARYOTIC TRANSLATION INITIATION FACTOR 3 SUBUNIT F-RELATED"/>
    <property type="match status" value="1"/>
</dbReference>
<evidence type="ECO:0000256" key="5">
    <source>
        <dbReference type="SAM" id="MobiDB-lite"/>
    </source>
</evidence>
<organism evidence="7 8">
    <name type="scientific">Rhynocoris fuscipes</name>
    <dbReference type="NCBI Taxonomy" id="488301"/>
    <lineage>
        <taxon>Eukaryota</taxon>
        <taxon>Metazoa</taxon>
        <taxon>Ecdysozoa</taxon>
        <taxon>Arthropoda</taxon>
        <taxon>Hexapoda</taxon>
        <taxon>Insecta</taxon>
        <taxon>Pterygota</taxon>
        <taxon>Neoptera</taxon>
        <taxon>Paraneoptera</taxon>
        <taxon>Hemiptera</taxon>
        <taxon>Heteroptera</taxon>
        <taxon>Panheteroptera</taxon>
        <taxon>Cimicomorpha</taxon>
        <taxon>Reduviidae</taxon>
        <taxon>Harpactorinae</taxon>
        <taxon>Harpactorini</taxon>
        <taxon>Rhynocoris</taxon>
    </lineage>
</organism>
<dbReference type="InterPro" id="IPR024969">
    <property type="entry name" value="EIF3F/CSN6-like_C"/>
</dbReference>
<dbReference type="Pfam" id="PF13012">
    <property type="entry name" value="MitMem_reg"/>
    <property type="match status" value="1"/>
</dbReference>
<name>A0AAW1DK06_9HEMI</name>
<dbReference type="GO" id="GO:0005838">
    <property type="term" value="C:proteasome regulatory particle"/>
    <property type="evidence" value="ECO:0007669"/>
    <property type="project" value="InterPro"/>
</dbReference>
<dbReference type="PANTHER" id="PTHR10540:SF7">
    <property type="entry name" value="26S PROTEASOME NON-ATPASE REGULATORY SUBUNIT 7"/>
    <property type="match status" value="1"/>
</dbReference>
<dbReference type="EMBL" id="JAPXFL010000002">
    <property type="protein sequence ID" value="KAK9511046.1"/>
    <property type="molecule type" value="Genomic_DNA"/>
</dbReference>
<protein>
    <recommendedName>
        <fullName evidence="3">26S proteasome non-ATPase regulatory subunit 7</fullName>
    </recommendedName>
    <alternativeName>
        <fullName evidence="4">26S proteasome regulatory subunit RPN8</fullName>
    </alternativeName>
</protein>
<dbReference type="SMART" id="SM00232">
    <property type="entry name" value="JAB_MPN"/>
    <property type="match status" value="1"/>
</dbReference>
<keyword evidence="2" id="KW-0647">Proteasome</keyword>